<proteinExistence type="predicted"/>
<comment type="caution">
    <text evidence="1">The sequence shown here is derived from an EMBL/GenBank/DDBJ whole genome shotgun (WGS) entry which is preliminary data.</text>
</comment>
<dbReference type="Proteomes" id="UP000274822">
    <property type="component" value="Unassembled WGS sequence"/>
</dbReference>
<dbReference type="AlphaFoldDB" id="A0A433QNM8"/>
<keyword evidence="2" id="KW-1185">Reference proteome</keyword>
<accession>A0A433QNM8</accession>
<gene>
    <name evidence="1" type="ORF">BC938DRAFT_477910</name>
</gene>
<feature type="non-terminal residue" evidence="1">
    <location>
        <position position="111"/>
    </location>
</feature>
<dbReference type="EMBL" id="RBNJ01003006">
    <property type="protein sequence ID" value="RUS31386.1"/>
    <property type="molecule type" value="Genomic_DNA"/>
</dbReference>
<protein>
    <submittedName>
        <fullName evidence="1">Uncharacterized protein</fullName>
    </submittedName>
</protein>
<organism evidence="1 2">
    <name type="scientific">Jimgerdemannia flammicorona</name>
    <dbReference type="NCBI Taxonomy" id="994334"/>
    <lineage>
        <taxon>Eukaryota</taxon>
        <taxon>Fungi</taxon>
        <taxon>Fungi incertae sedis</taxon>
        <taxon>Mucoromycota</taxon>
        <taxon>Mucoromycotina</taxon>
        <taxon>Endogonomycetes</taxon>
        <taxon>Endogonales</taxon>
        <taxon>Endogonaceae</taxon>
        <taxon>Jimgerdemannia</taxon>
    </lineage>
</organism>
<reference evidence="1 2" key="1">
    <citation type="journal article" date="2018" name="New Phytol.">
        <title>Phylogenomics of Endogonaceae and evolution of mycorrhizas within Mucoromycota.</title>
        <authorList>
            <person name="Chang Y."/>
            <person name="Desiro A."/>
            <person name="Na H."/>
            <person name="Sandor L."/>
            <person name="Lipzen A."/>
            <person name="Clum A."/>
            <person name="Barry K."/>
            <person name="Grigoriev I.V."/>
            <person name="Martin F.M."/>
            <person name="Stajich J.E."/>
            <person name="Smith M.E."/>
            <person name="Bonito G."/>
            <person name="Spatafora J.W."/>
        </authorList>
    </citation>
    <scope>NUCLEOTIDE SEQUENCE [LARGE SCALE GENOMIC DNA]</scope>
    <source>
        <strain evidence="1 2">AD002</strain>
    </source>
</reference>
<evidence type="ECO:0000313" key="2">
    <source>
        <dbReference type="Proteomes" id="UP000274822"/>
    </source>
</evidence>
<evidence type="ECO:0000313" key="1">
    <source>
        <dbReference type="EMBL" id="RUS31386.1"/>
    </source>
</evidence>
<name>A0A433QNM8_9FUNG</name>
<sequence length="111" mass="13124">MANIANQRCLMSAATYSETREHSVRHAGFRNWPNSGCTGWTGWRQRPRILEDPRKFGTYQWEVRHFILHSYNSNFKEICGQYNCNSRVMLGVLFNYIAGHDIVTHESNWWL</sequence>